<gene>
    <name evidence="1" type="ORF">B4102_2606</name>
</gene>
<dbReference type="STRING" id="46224.B4102_2606"/>
<dbReference type="EMBL" id="LQYN01000026">
    <property type="protein sequence ID" value="KYD09079.1"/>
    <property type="molecule type" value="Genomic_DNA"/>
</dbReference>
<organism evidence="1 2">
    <name type="scientific">Heyndrickxia sporothermodurans</name>
    <dbReference type="NCBI Taxonomy" id="46224"/>
    <lineage>
        <taxon>Bacteria</taxon>
        <taxon>Bacillati</taxon>
        <taxon>Bacillota</taxon>
        <taxon>Bacilli</taxon>
        <taxon>Bacillales</taxon>
        <taxon>Bacillaceae</taxon>
        <taxon>Heyndrickxia</taxon>
    </lineage>
</organism>
<comment type="caution">
    <text evidence="1">The sequence shown here is derived from an EMBL/GenBank/DDBJ whole genome shotgun (WGS) entry which is preliminary data.</text>
</comment>
<dbReference type="OrthoDB" id="1755431at2"/>
<accession>A0A150LAP3</accession>
<dbReference type="Proteomes" id="UP000075666">
    <property type="component" value="Unassembled WGS sequence"/>
</dbReference>
<dbReference type="SUPFAM" id="SSF81606">
    <property type="entry name" value="PP2C-like"/>
    <property type="match status" value="1"/>
</dbReference>
<sequence length="297" mass="33838">MIRSIDFIYKNGSQNHNEDAYVINRENHIFAAIDGATGLGGLSGDIASNIIKQSLEKVSERSLREKVEEGNTKLRLKTEELKNLPLTSISKLERSTCSLAAIQLKGNQYLEYVSYGDCMIILQYKDQSIRIVTHDHVDVLDTQAIKIVHRMLLEEETGKGIDLNQLPEEKILSLLQEKKDKIKILLHENRSKLNTSEGYGIIDGSEEALNFMEYGVIPLINIKQILLLTDGLKMHTHQQDNKTHKNSWEQSATIAFNHGINELYKQIIQIEKNDPACIEYPRLKKHDDKTGILLTFE</sequence>
<dbReference type="RefSeq" id="WP_066228874.1">
    <property type="nucleotide sequence ID" value="NZ_JBHJSX010000035.1"/>
</dbReference>
<dbReference type="Gene3D" id="3.60.40.10">
    <property type="entry name" value="PPM-type phosphatase domain"/>
    <property type="match status" value="1"/>
</dbReference>
<evidence type="ECO:0000313" key="1">
    <source>
        <dbReference type="EMBL" id="KYD09079.1"/>
    </source>
</evidence>
<evidence type="ECO:0000313" key="2">
    <source>
        <dbReference type="Proteomes" id="UP000075666"/>
    </source>
</evidence>
<name>A0A150LAP3_9BACI</name>
<evidence type="ECO:0008006" key="3">
    <source>
        <dbReference type="Google" id="ProtNLM"/>
    </source>
</evidence>
<reference evidence="1 2" key="1">
    <citation type="submission" date="2016-01" db="EMBL/GenBank/DDBJ databases">
        <title>Genome Sequences of Twelve Sporeforming Bacillus Species Isolated from Foods.</title>
        <authorList>
            <person name="Berendsen E.M."/>
            <person name="Wells-Bennik M.H."/>
            <person name="Krawcyk A.O."/>
            <person name="De Jong A."/>
            <person name="Holsappel S."/>
            <person name="Eijlander R.T."/>
            <person name="Kuipers O.P."/>
        </authorList>
    </citation>
    <scope>NUCLEOTIDE SEQUENCE [LARGE SCALE GENOMIC DNA]</scope>
    <source>
        <strain evidence="1 2">B4102</strain>
    </source>
</reference>
<dbReference type="AlphaFoldDB" id="A0A150LAP3"/>
<protein>
    <recommendedName>
        <fullName evidence="3">PPM-type phosphatase domain-containing protein</fullName>
    </recommendedName>
</protein>
<proteinExistence type="predicted"/>
<dbReference type="InterPro" id="IPR036457">
    <property type="entry name" value="PPM-type-like_dom_sf"/>
</dbReference>
<keyword evidence="2" id="KW-1185">Reference proteome</keyword>
<dbReference type="PATRIC" id="fig|46224.3.peg.1809"/>